<dbReference type="EMBL" id="JAAXPJ010000003">
    <property type="protein sequence ID" value="NKZ11124.1"/>
    <property type="molecule type" value="Genomic_DNA"/>
</dbReference>
<sequence>MLENAGFERLPKPLTVAGTEFDFDAAARGTGNSHDLVLVATGQVPRRRLQRLVAGLARSLDTAASRRPMSLVIVGGVAASDRNELERYVRVLPIASATPDVTEIEAAVAVLLPLKLPSPDLVRGGDPADEVMAALGPLKTTPDHIALIEAAADGSGAVREALRRYANEGAGWTDEIEDDDE</sequence>
<comment type="caution">
    <text evidence="1">The sequence shown here is derived from an EMBL/GenBank/DDBJ whole genome shotgun (WGS) entry which is preliminary data.</text>
</comment>
<dbReference type="RefSeq" id="WP_162563126.1">
    <property type="nucleotide sequence ID" value="NZ_HG322951.1"/>
</dbReference>
<organism evidence="1 2">
    <name type="scientific">Mycolicibacterium septicum DSM 44393</name>
    <dbReference type="NCBI Taxonomy" id="1341646"/>
    <lineage>
        <taxon>Bacteria</taxon>
        <taxon>Bacillati</taxon>
        <taxon>Actinomycetota</taxon>
        <taxon>Actinomycetes</taxon>
        <taxon>Mycobacteriales</taxon>
        <taxon>Mycobacteriaceae</taxon>
        <taxon>Mycolicibacterium</taxon>
    </lineage>
</organism>
<name>A0A7X6RV73_9MYCO</name>
<reference evidence="1 2" key="1">
    <citation type="submission" date="2020-04" db="EMBL/GenBank/DDBJ databases">
        <title>MicrobeNet Type strains.</title>
        <authorList>
            <person name="Nicholson A.C."/>
        </authorList>
    </citation>
    <scope>NUCLEOTIDE SEQUENCE [LARGE SCALE GENOMIC DNA]</scope>
    <source>
        <strain evidence="1 2">ATCC 700731</strain>
    </source>
</reference>
<accession>A0A7X6RV73</accession>
<protein>
    <submittedName>
        <fullName evidence="1">Uncharacterized protein</fullName>
    </submittedName>
</protein>
<proteinExistence type="predicted"/>
<dbReference type="Proteomes" id="UP000518188">
    <property type="component" value="Unassembled WGS sequence"/>
</dbReference>
<dbReference type="AlphaFoldDB" id="A0A7X6RV73"/>
<evidence type="ECO:0000313" key="1">
    <source>
        <dbReference type="EMBL" id="NKZ11124.1"/>
    </source>
</evidence>
<evidence type="ECO:0000313" key="2">
    <source>
        <dbReference type="Proteomes" id="UP000518188"/>
    </source>
</evidence>
<gene>
    <name evidence="1" type="ORF">HGA11_09060</name>
</gene>